<protein>
    <submittedName>
        <fullName evidence="2">Uncharacterized protein</fullName>
    </submittedName>
</protein>
<organism evidence="2 3">
    <name type="scientific">Tanacetum coccineum</name>
    <dbReference type="NCBI Taxonomy" id="301880"/>
    <lineage>
        <taxon>Eukaryota</taxon>
        <taxon>Viridiplantae</taxon>
        <taxon>Streptophyta</taxon>
        <taxon>Embryophyta</taxon>
        <taxon>Tracheophyta</taxon>
        <taxon>Spermatophyta</taxon>
        <taxon>Magnoliopsida</taxon>
        <taxon>eudicotyledons</taxon>
        <taxon>Gunneridae</taxon>
        <taxon>Pentapetalae</taxon>
        <taxon>asterids</taxon>
        <taxon>campanulids</taxon>
        <taxon>Asterales</taxon>
        <taxon>Asteraceae</taxon>
        <taxon>Asteroideae</taxon>
        <taxon>Anthemideae</taxon>
        <taxon>Anthemidinae</taxon>
        <taxon>Tanacetum</taxon>
    </lineage>
</organism>
<reference evidence="2" key="1">
    <citation type="journal article" date="2022" name="Int. J. Mol. Sci.">
        <title>Draft Genome of Tanacetum Coccineum: Genomic Comparison of Closely Related Tanacetum-Family Plants.</title>
        <authorList>
            <person name="Yamashiro T."/>
            <person name="Shiraishi A."/>
            <person name="Nakayama K."/>
            <person name="Satake H."/>
        </authorList>
    </citation>
    <scope>NUCLEOTIDE SEQUENCE</scope>
</reference>
<feature type="compositionally biased region" description="Polar residues" evidence="1">
    <location>
        <begin position="40"/>
        <end position="51"/>
    </location>
</feature>
<name>A0ABQ5HYK1_9ASTR</name>
<dbReference type="EMBL" id="BQNB010020156">
    <property type="protein sequence ID" value="GJT92938.1"/>
    <property type="molecule type" value="Genomic_DNA"/>
</dbReference>
<reference evidence="2" key="2">
    <citation type="submission" date="2022-01" db="EMBL/GenBank/DDBJ databases">
        <authorList>
            <person name="Yamashiro T."/>
            <person name="Shiraishi A."/>
            <person name="Satake H."/>
            <person name="Nakayama K."/>
        </authorList>
    </citation>
    <scope>NUCLEOTIDE SEQUENCE</scope>
</reference>
<gene>
    <name evidence="2" type="ORF">Tco_1081783</name>
</gene>
<accession>A0ABQ5HYK1</accession>
<feature type="region of interest" description="Disordered" evidence="1">
    <location>
        <begin position="30"/>
        <end position="51"/>
    </location>
</feature>
<evidence type="ECO:0000313" key="3">
    <source>
        <dbReference type="Proteomes" id="UP001151760"/>
    </source>
</evidence>
<keyword evidence="3" id="KW-1185">Reference proteome</keyword>
<sequence>MKLRLEERGLGPGRAFRDWVGWIIELGAKDERSGPGFESNRPSLSSQGEARNSSKCSFFNISRSWISCSSDPEWILVEGQSKALQAFESKHGHLQLRGSSRSSMEEPSEEEGEGFIPPAAHVSDPKGIANERRICVHYPWSGVTILNLLFSISPFFAFGYYRLATLGPTLDLFENNTSKVAFIQSKLLCPSTNDSLWKERNAGNKSFLSTGS</sequence>
<evidence type="ECO:0000256" key="1">
    <source>
        <dbReference type="SAM" id="MobiDB-lite"/>
    </source>
</evidence>
<evidence type="ECO:0000313" key="2">
    <source>
        <dbReference type="EMBL" id="GJT92938.1"/>
    </source>
</evidence>
<proteinExistence type="predicted"/>
<comment type="caution">
    <text evidence="2">The sequence shown here is derived from an EMBL/GenBank/DDBJ whole genome shotgun (WGS) entry which is preliminary data.</text>
</comment>
<feature type="region of interest" description="Disordered" evidence="1">
    <location>
        <begin position="97"/>
        <end position="122"/>
    </location>
</feature>
<dbReference type="Proteomes" id="UP001151760">
    <property type="component" value="Unassembled WGS sequence"/>
</dbReference>